<sequence>PGPPPPRGFGARTYLRRSPRPGPGWGGAGFLLFLVPGVHHPLWILLPLSLQANLTTYFTKLLRLPKLKSFTCKMKY</sequence>
<dbReference type="EMBL" id="CYRY02000090">
    <property type="protein sequence ID" value="VCW48694.1"/>
    <property type="molecule type" value="Genomic_DNA"/>
</dbReference>
<protein>
    <submittedName>
        <fullName evidence="2">Uncharacterized protein</fullName>
    </submittedName>
</protein>
<evidence type="ECO:0000313" key="3">
    <source>
        <dbReference type="Proteomes" id="UP000269945"/>
    </source>
</evidence>
<name>A0A9X9LBW1_GULGU</name>
<proteinExistence type="predicted"/>
<keyword evidence="1" id="KW-0472">Membrane</keyword>
<keyword evidence="1" id="KW-0812">Transmembrane</keyword>
<organism evidence="2 3">
    <name type="scientific">Gulo gulo</name>
    <name type="common">Wolverine</name>
    <name type="synonym">Gluton</name>
    <dbReference type="NCBI Taxonomy" id="48420"/>
    <lineage>
        <taxon>Eukaryota</taxon>
        <taxon>Metazoa</taxon>
        <taxon>Chordata</taxon>
        <taxon>Craniata</taxon>
        <taxon>Vertebrata</taxon>
        <taxon>Euteleostomi</taxon>
        <taxon>Mammalia</taxon>
        <taxon>Eutheria</taxon>
        <taxon>Laurasiatheria</taxon>
        <taxon>Carnivora</taxon>
        <taxon>Caniformia</taxon>
        <taxon>Musteloidea</taxon>
        <taxon>Mustelidae</taxon>
        <taxon>Guloninae</taxon>
        <taxon>Gulo</taxon>
    </lineage>
</organism>
<feature type="non-terminal residue" evidence="2">
    <location>
        <position position="1"/>
    </location>
</feature>
<evidence type="ECO:0000256" key="1">
    <source>
        <dbReference type="SAM" id="Phobius"/>
    </source>
</evidence>
<keyword evidence="1" id="KW-1133">Transmembrane helix</keyword>
<keyword evidence="3" id="KW-1185">Reference proteome</keyword>
<evidence type="ECO:0000313" key="2">
    <source>
        <dbReference type="EMBL" id="VCW48694.1"/>
    </source>
</evidence>
<dbReference type="Proteomes" id="UP000269945">
    <property type="component" value="Unassembled WGS sequence"/>
</dbReference>
<comment type="caution">
    <text evidence="2">The sequence shown here is derived from an EMBL/GenBank/DDBJ whole genome shotgun (WGS) entry which is preliminary data.</text>
</comment>
<feature type="transmembrane region" description="Helical" evidence="1">
    <location>
        <begin position="25"/>
        <end position="46"/>
    </location>
</feature>
<accession>A0A9X9LBW1</accession>
<dbReference type="AlphaFoldDB" id="A0A9X9LBW1"/>
<reference evidence="2 3" key="1">
    <citation type="submission" date="2018-10" db="EMBL/GenBank/DDBJ databases">
        <authorList>
            <person name="Ekblom R."/>
            <person name="Jareborg N."/>
        </authorList>
    </citation>
    <scope>NUCLEOTIDE SEQUENCE [LARGE SCALE GENOMIC DNA]</scope>
    <source>
        <tissue evidence="2">Muscle</tissue>
    </source>
</reference>
<gene>
    <name evidence="2" type="ORF">BN2614_LOCUS1</name>
</gene>